<name>A0AAQ3LBP2_9BACT</name>
<evidence type="ECO:0000259" key="2">
    <source>
        <dbReference type="Pfam" id="PF02481"/>
    </source>
</evidence>
<organism evidence="3 4">
    <name type="scientific">Rubellicoccus peritrichatus</name>
    <dbReference type="NCBI Taxonomy" id="3080537"/>
    <lineage>
        <taxon>Bacteria</taxon>
        <taxon>Pseudomonadati</taxon>
        <taxon>Verrucomicrobiota</taxon>
        <taxon>Opitutia</taxon>
        <taxon>Puniceicoccales</taxon>
        <taxon>Cerasicoccaceae</taxon>
        <taxon>Rubellicoccus</taxon>
    </lineage>
</organism>
<dbReference type="AlphaFoldDB" id="A0AAQ3LBP2"/>
<dbReference type="RefSeq" id="WP_317835663.1">
    <property type="nucleotide sequence ID" value="NZ_CP136920.1"/>
</dbReference>
<gene>
    <name evidence="3" type="ORF">RZN69_08465</name>
</gene>
<evidence type="ECO:0000256" key="1">
    <source>
        <dbReference type="ARBA" id="ARBA00006525"/>
    </source>
</evidence>
<accession>A0AAQ3LBP2</accession>
<protein>
    <submittedName>
        <fullName evidence="3">DNA-processing protein DprA</fullName>
    </submittedName>
</protein>
<dbReference type="PANTHER" id="PTHR43022:SF1">
    <property type="entry name" value="PROTEIN SMF"/>
    <property type="match status" value="1"/>
</dbReference>
<evidence type="ECO:0000313" key="4">
    <source>
        <dbReference type="Proteomes" id="UP001304300"/>
    </source>
</evidence>
<dbReference type="InterPro" id="IPR057666">
    <property type="entry name" value="DrpA_SLOG"/>
</dbReference>
<feature type="domain" description="Smf/DprA SLOG" evidence="2">
    <location>
        <begin position="73"/>
        <end position="286"/>
    </location>
</feature>
<dbReference type="InterPro" id="IPR003488">
    <property type="entry name" value="DprA"/>
</dbReference>
<proteinExistence type="inferred from homology"/>
<dbReference type="GO" id="GO:0009294">
    <property type="term" value="P:DNA-mediated transformation"/>
    <property type="evidence" value="ECO:0007669"/>
    <property type="project" value="InterPro"/>
</dbReference>
<dbReference type="SUPFAM" id="SSF102405">
    <property type="entry name" value="MCP/YpsA-like"/>
    <property type="match status" value="1"/>
</dbReference>
<dbReference type="Proteomes" id="UP001304300">
    <property type="component" value="Chromosome"/>
</dbReference>
<reference evidence="3 4" key="1">
    <citation type="submission" date="2023-10" db="EMBL/GenBank/DDBJ databases">
        <title>Rubellicoccus peritrichatus gen. nov., sp. nov., isolated from an algae of coral reef tank.</title>
        <authorList>
            <person name="Luo J."/>
        </authorList>
    </citation>
    <scope>NUCLEOTIDE SEQUENCE [LARGE SCALE GENOMIC DNA]</scope>
    <source>
        <strain evidence="3 4">CR14</strain>
    </source>
</reference>
<dbReference type="Gene3D" id="3.40.50.450">
    <property type="match status" value="1"/>
</dbReference>
<dbReference type="PANTHER" id="PTHR43022">
    <property type="entry name" value="PROTEIN SMF"/>
    <property type="match status" value="1"/>
</dbReference>
<comment type="similarity">
    <text evidence="1">Belongs to the DprA/Smf family.</text>
</comment>
<evidence type="ECO:0000313" key="3">
    <source>
        <dbReference type="EMBL" id="WOO43124.1"/>
    </source>
</evidence>
<sequence>MILGQATISPRNEAIAYEALSSIRENTLKKLAPRLMNGRRLPSELLSEEQIIDDLTQKAKEVLESVSVDFSISMFGDLKYPHTLRDVKHPLPLFYFRGDLALLEKRCISVVGAREVSPEGIARAERLARLLAEKDFVVVSGLARGVDTAAMTSAIRSGGNVVGVIGTPIDSFYPKENKKLQEYVATHNLLISQVPFLRYSMQDYRINRFYFPERNETMSALSEATIIVEASDKSGTLTQARAALKQGRKLFILNSCFENPRITWPAKYEKRGAIRVKSVDEIVERLAEDDSEPFSLESEWTVDQD</sequence>
<dbReference type="Pfam" id="PF02481">
    <property type="entry name" value="DNA_processg_A"/>
    <property type="match status" value="1"/>
</dbReference>
<dbReference type="EMBL" id="CP136920">
    <property type="protein sequence ID" value="WOO43124.1"/>
    <property type="molecule type" value="Genomic_DNA"/>
</dbReference>
<keyword evidence="4" id="KW-1185">Reference proteome</keyword>
<dbReference type="KEGG" id="puo:RZN69_08465"/>